<comment type="pathway">
    <text evidence="4">Protein modification; protein ubiquitination.</text>
</comment>
<keyword evidence="10" id="KW-0833">Ubl conjugation pathway</keyword>
<dbReference type="GO" id="GO:0005737">
    <property type="term" value="C:cytoplasm"/>
    <property type="evidence" value="ECO:0007669"/>
    <property type="project" value="UniProtKB-SubCell"/>
</dbReference>
<proteinExistence type="predicted"/>
<evidence type="ECO:0000256" key="5">
    <source>
        <dbReference type="ARBA" id="ARBA00012483"/>
    </source>
</evidence>
<evidence type="ECO:0000256" key="12">
    <source>
        <dbReference type="ARBA" id="ARBA00023242"/>
    </source>
</evidence>
<comment type="subcellular location">
    <subcellularLocation>
        <location evidence="3">Cytoplasm</location>
    </subcellularLocation>
    <subcellularLocation>
        <location evidence="2">Nucleus</location>
        <location evidence="2">PML body</location>
    </subcellularLocation>
</comment>
<dbReference type="GO" id="GO:0016567">
    <property type="term" value="P:protein ubiquitination"/>
    <property type="evidence" value="ECO:0007669"/>
    <property type="project" value="InterPro"/>
</dbReference>
<dbReference type="Gene3D" id="2.130.10.10">
    <property type="entry name" value="YVTN repeat-like/Quinoprotein amine dehydrogenase"/>
    <property type="match status" value="1"/>
</dbReference>
<evidence type="ECO:0000256" key="3">
    <source>
        <dbReference type="ARBA" id="ARBA00004496"/>
    </source>
</evidence>
<dbReference type="Pfam" id="PF23419">
    <property type="entry name" value="WD40_RFWD3"/>
    <property type="match status" value="1"/>
</dbReference>
<organism evidence="14 15">
    <name type="scientific">Thelohanellus kitauei</name>
    <name type="common">Myxosporean</name>
    <dbReference type="NCBI Taxonomy" id="669202"/>
    <lineage>
        <taxon>Eukaryota</taxon>
        <taxon>Metazoa</taxon>
        <taxon>Cnidaria</taxon>
        <taxon>Myxozoa</taxon>
        <taxon>Myxosporea</taxon>
        <taxon>Bivalvulida</taxon>
        <taxon>Platysporina</taxon>
        <taxon>Myxobolidae</taxon>
        <taxon>Thelohanellus</taxon>
    </lineage>
</organism>
<evidence type="ECO:0000256" key="2">
    <source>
        <dbReference type="ARBA" id="ARBA00004322"/>
    </source>
</evidence>
<dbReference type="InterPro" id="IPR056527">
    <property type="entry name" value="WD40_RFWD3"/>
</dbReference>
<keyword evidence="11" id="KW-0234">DNA repair</keyword>
<accession>A0A0C2N3W3</accession>
<evidence type="ECO:0000256" key="9">
    <source>
        <dbReference type="ARBA" id="ARBA00022763"/>
    </source>
</evidence>
<dbReference type="EC" id="2.3.2.27" evidence="5"/>
<keyword evidence="12" id="KW-0539">Nucleus</keyword>
<dbReference type="InterPro" id="IPR015943">
    <property type="entry name" value="WD40/YVTN_repeat-like_dom_sf"/>
</dbReference>
<dbReference type="GO" id="GO:0016605">
    <property type="term" value="C:PML body"/>
    <property type="evidence" value="ECO:0007669"/>
    <property type="project" value="UniProtKB-SubCell"/>
</dbReference>
<dbReference type="GO" id="GO:0036297">
    <property type="term" value="P:interstrand cross-link repair"/>
    <property type="evidence" value="ECO:0007669"/>
    <property type="project" value="InterPro"/>
</dbReference>
<evidence type="ECO:0000256" key="11">
    <source>
        <dbReference type="ARBA" id="ARBA00023204"/>
    </source>
</evidence>
<evidence type="ECO:0000256" key="1">
    <source>
        <dbReference type="ARBA" id="ARBA00000900"/>
    </source>
</evidence>
<feature type="domain" description="E3 ubiquitin-protein ligase RFWD3-like WD40" evidence="13">
    <location>
        <begin position="41"/>
        <end position="386"/>
    </location>
</feature>
<sequence length="389" mass="43682">MLTTEVDMLRKENSNLTQRLRAASDHVIENPSATNTRIFSYTEFKNFKICKQNGCRVMCTHPNNKLIIISKKSENPNLFPGYGICKLNLDNMDCKNFSTEFIRLHKSRIRDMSISPFEPASLLTCSLDKTIRITNLANNALVQEYLCDYPIWSCMWDPETPTRIYAGLANGTVTIFDIRNTTRSAETVVLDYSTTSTRLHGSPVVSLQPISIKVAKNSYISGIATATSEHVFVIEKQDSCFKSHLVSQPSGRVMSMATDATHRRCLISQRPKGFVKNCQQTVGKFSKTISKDNTEAYKFTSEFMIGGGSCSTLLTRSTIYSPMNSDELCVAFGNEDDCSIYLSGLKSASVCKIVSKYGNVVDLSPIWYDQWHYLLGLTESDCTLYKYIV</sequence>
<evidence type="ECO:0000256" key="8">
    <source>
        <dbReference type="ARBA" id="ARBA00022737"/>
    </source>
</evidence>
<dbReference type="InterPro" id="IPR036322">
    <property type="entry name" value="WD40_repeat_dom_sf"/>
</dbReference>
<dbReference type="PANTHER" id="PTHR16047">
    <property type="entry name" value="RFWD3 PROTEIN"/>
    <property type="match status" value="1"/>
</dbReference>
<evidence type="ECO:0000256" key="6">
    <source>
        <dbReference type="ARBA" id="ARBA00022490"/>
    </source>
</evidence>
<evidence type="ECO:0000313" key="15">
    <source>
        <dbReference type="Proteomes" id="UP000031668"/>
    </source>
</evidence>
<keyword evidence="7" id="KW-0808">Transferase</keyword>
<dbReference type="Proteomes" id="UP000031668">
    <property type="component" value="Unassembled WGS sequence"/>
</dbReference>
<dbReference type="SMART" id="SM00320">
    <property type="entry name" value="WD40"/>
    <property type="match status" value="2"/>
</dbReference>
<dbReference type="InterPro" id="IPR001680">
    <property type="entry name" value="WD40_rpt"/>
</dbReference>
<name>A0A0C2N3W3_THEKT</name>
<evidence type="ECO:0000313" key="14">
    <source>
        <dbReference type="EMBL" id="KII74351.1"/>
    </source>
</evidence>
<dbReference type="OMA" id="THRRCLI"/>
<dbReference type="InterPro" id="IPR037381">
    <property type="entry name" value="RFWD3"/>
</dbReference>
<dbReference type="SUPFAM" id="SSF50978">
    <property type="entry name" value="WD40 repeat-like"/>
    <property type="match status" value="1"/>
</dbReference>
<dbReference type="GO" id="GO:0061630">
    <property type="term" value="F:ubiquitin protein ligase activity"/>
    <property type="evidence" value="ECO:0007669"/>
    <property type="project" value="UniProtKB-EC"/>
</dbReference>
<gene>
    <name evidence="14" type="ORF">RF11_15286</name>
</gene>
<evidence type="ECO:0000259" key="13">
    <source>
        <dbReference type="Pfam" id="PF23419"/>
    </source>
</evidence>
<keyword evidence="6" id="KW-0963">Cytoplasm</keyword>
<dbReference type="AlphaFoldDB" id="A0A0C2N3W3"/>
<dbReference type="EMBL" id="JWZT01000441">
    <property type="protein sequence ID" value="KII74351.1"/>
    <property type="molecule type" value="Genomic_DNA"/>
</dbReference>
<evidence type="ECO:0000256" key="4">
    <source>
        <dbReference type="ARBA" id="ARBA00004906"/>
    </source>
</evidence>
<evidence type="ECO:0000256" key="10">
    <source>
        <dbReference type="ARBA" id="ARBA00022786"/>
    </source>
</evidence>
<keyword evidence="15" id="KW-1185">Reference proteome</keyword>
<keyword evidence="9" id="KW-0227">DNA damage</keyword>
<reference evidence="14 15" key="1">
    <citation type="journal article" date="2014" name="Genome Biol. Evol.">
        <title>The genome of the myxosporean Thelohanellus kitauei shows adaptations to nutrient acquisition within its fish host.</title>
        <authorList>
            <person name="Yang Y."/>
            <person name="Xiong J."/>
            <person name="Zhou Z."/>
            <person name="Huo F."/>
            <person name="Miao W."/>
            <person name="Ran C."/>
            <person name="Liu Y."/>
            <person name="Zhang J."/>
            <person name="Feng J."/>
            <person name="Wang M."/>
            <person name="Wang M."/>
            <person name="Wang L."/>
            <person name="Yao B."/>
        </authorList>
    </citation>
    <scope>NUCLEOTIDE SEQUENCE [LARGE SCALE GENOMIC DNA]</scope>
    <source>
        <strain evidence="14">Wuqing</strain>
    </source>
</reference>
<comment type="catalytic activity">
    <reaction evidence="1">
        <text>S-ubiquitinyl-[E2 ubiquitin-conjugating enzyme]-L-cysteine + [acceptor protein]-L-lysine = [E2 ubiquitin-conjugating enzyme]-L-cysteine + N(6)-ubiquitinyl-[acceptor protein]-L-lysine.</text>
        <dbReference type="EC" id="2.3.2.27"/>
    </reaction>
</comment>
<keyword evidence="8" id="KW-0677">Repeat</keyword>
<evidence type="ECO:0000256" key="7">
    <source>
        <dbReference type="ARBA" id="ARBA00022679"/>
    </source>
</evidence>
<dbReference type="PANTHER" id="PTHR16047:SF7">
    <property type="entry name" value="E3 UBIQUITIN-PROTEIN LIGASE RFWD3"/>
    <property type="match status" value="1"/>
</dbReference>
<protein>
    <recommendedName>
        <fullName evidence="5">RING-type E3 ubiquitin transferase</fullName>
        <ecNumber evidence="5">2.3.2.27</ecNumber>
    </recommendedName>
</protein>
<dbReference type="OrthoDB" id="5600418at2759"/>
<comment type="caution">
    <text evidence="14">The sequence shown here is derived from an EMBL/GenBank/DDBJ whole genome shotgun (WGS) entry which is preliminary data.</text>
</comment>